<proteinExistence type="predicted"/>
<dbReference type="Proteomes" id="UP000183832">
    <property type="component" value="Unassembled WGS sequence"/>
</dbReference>
<keyword evidence="1" id="KW-1133">Transmembrane helix</keyword>
<reference evidence="2 3" key="1">
    <citation type="submission" date="2015-04" db="EMBL/GenBank/DDBJ databases">
        <authorList>
            <person name="Syromyatnikov M.Y."/>
            <person name="Popov V.N."/>
        </authorList>
    </citation>
    <scope>NUCLEOTIDE SEQUENCE [LARGE SCALE GENOMIC DNA]</scope>
</reference>
<sequence>MSLDRTLLLVPCNLHETEYKTKQHKQSINNLAAGILLFNIMLCHIMLEYCAQEFFLSFFFMHSLRDSSLDDIHVLLCSPVLVDIVESAIKITTHDSYKLNVQNL</sequence>
<keyword evidence="1" id="KW-0812">Transmembrane</keyword>
<gene>
    <name evidence="2" type="ORF">CLUMA_CG017129</name>
</gene>
<name>A0A1J1IUS9_9DIPT</name>
<keyword evidence="1" id="KW-0472">Membrane</keyword>
<organism evidence="2 3">
    <name type="scientific">Clunio marinus</name>
    <dbReference type="NCBI Taxonomy" id="568069"/>
    <lineage>
        <taxon>Eukaryota</taxon>
        <taxon>Metazoa</taxon>
        <taxon>Ecdysozoa</taxon>
        <taxon>Arthropoda</taxon>
        <taxon>Hexapoda</taxon>
        <taxon>Insecta</taxon>
        <taxon>Pterygota</taxon>
        <taxon>Neoptera</taxon>
        <taxon>Endopterygota</taxon>
        <taxon>Diptera</taxon>
        <taxon>Nematocera</taxon>
        <taxon>Chironomoidea</taxon>
        <taxon>Chironomidae</taxon>
        <taxon>Clunio</taxon>
    </lineage>
</organism>
<dbReference type="EMBL" id="CVRI01000061">
    <property type="protein sequence ID" value="CRL04011.1"/>
    <property type="molecule type" value="Genomic_DNA"/>
</dbReference>
<feature type="transmembrane region" description="Helical" evidence="1">
    <location>
        <begin position="28"/>
        <end position="47"/>
    </location>
</feature>
<evidence type="ECO:0000256" key="1">
    <source>
        <dbReference type="SAM" id="Phobius"/>
    </source>
</evidence>
<keyword evidence="3" id="KW-1185">Reference proteome</keyword>
<evidence type="ECO:0000313" key="2">
    <source>
        <dbReference type="EMBL" id="CRL04011.1"/>
    </source>
</evidence>
<protein>
    <submittedName>
        <fullName evidence="2">CLUMA_CG017129, isoform A</fullName>
    </submittedName>
</protein>
<accession>A0A1J1IUS9</accession>
<dbReference type="AlphaFoldDB" id="A0A1J1IUS9"/>
<evidence type="ECO:0000313" key="3">
    <source>
        <dbReference type="Proteomes" id="UP000183832"/>
    </source>
</evidence>